<evidence type="ECO:0000313" key="7">
    <source>
        <dbReference type="Proteomes" id="UP000286681"/>
    </source>
</evidence>
<evidence type="ECO:0000313" key="6">
    <source>
        <dbReference type="Proteomes" id="UP000185161"/>
    </source>
</evidence>
<dbReference type="Gene3D" id="2.40.160.20">
    <property type="match status" value="1"/>
</dbReference>
<keyword evidence="6" id="KW-1185">Reference proteome</keyword>
<evidence type="ECO:0000313" key="4">
    <source>
        <dbReference type="EMBL" id="APR52356.1"/>
    </source>
</evidence>
<feature type="chain" id="PRO_5009867362" evidence="2">
    <location>
        <begin position="21"/>
        <end position="178"/>
    </location>
</feature>
<dbReference type="Proteomes" id="UP000286681">
    <property type="component" value="Unassembled WGS sequence"/>
</dbReference>
<reference evidence="6" key="2">
    <citation type="submission" date="2016-12" db="EMBL/GenBank/DDBJ databases">
        <title>Whole genome sequencing of Sphingomonas sp. ABOJV.</title>
        <authorList>
            <person name="Conlan S."/>
            <person name="Thomas P.J."/>
            <person name="Mullikin J."/>
            <person name="Palmore T.N."/>
            <person name="Frank K.M."/>
            <person name="Segre J.A."/>
        </authorList>
    </citation>
    <scope>NUCLEOTIDE SEQUENCE [LARGE SCALE GENOMIC DNA]</scope>
    <source>
        <strain evidence="6">ABOJV</strain>
    </source>
</reference>
<dbReference type="OrthoDB" id="8222426at2"/>
<dbReference type="InterPro" id="IPR011250">
    <property type="entry name" value="OMP/PagP_B-barrel"/>
</dbReference>
<gene>
    <name evidence="4" type="ORF">BRX40_07865</name>
    <name evidence="5" type="ORF">CA257_15005</name>
</gene>
<evidence type="ECO:0000313" key="5">
    <source>
        <dbReference type="EMBL" id="RSV01491.1"/>
    </source>
</evidence>
<reference evidence="4" key="1">
    <citation type="submission" date="2016-12" db="EMBL/GenBank/DDBJ databases">
        <title>Whole genome sequencing of Sphingomonas koreensis.</title>
        <authorList>
            <person name="Conlan S."/>
            <person name="Thomas P.J."/>
            <person name="Mullikin J."/>
            <person name="Palmore T.N."/>
            <person name="Frank K.M."/>
            <person name="Segre J.A."/>
        </authorList>
    </citation>
    <scope>NUCLEOTIDE SEQUENCE</scope>
    <source>
        <strain evidence="4">ABOJV</strain>
    </source>
</reference>
<dbReference type="EMBL" id="CP018820">
    <property type="protein sequence ID" value="APR52356.1"/>
    <property type="molecule type" value="Genomic_DNA"/>
</dbReference>
<protein>
    <submittedName>
        <fullName evidence="4">Opacity protein</fullName>
    </submittedName>
    <submittedName>
        <fullName evidence="5">Porin family protein</fullName>
    </submittedName>
</protein>
<dbReference type="GeneID" id="44132470"/>
<feature type="domain" description="Outer membrane protein beta-barrel" evidence="3">
    <location>
        <begin position="7"/>
        <end position="178"/>
    </location>
</feature>
<dbReference type="AlphaFoldDB" id="A0A1L6J942"/>
<dbReference type="EMBL" id="QQWO01000012">
    <property type="protein sequence ID" value="RSV01491.1"/>
    <property type="molecule type" value="Genomic_DNA"/>
</dbReference>
<organism evidence="4 6">
    <name type="scientific">Sphingomonas koreensis</name>
    <dbReference type="NCBI Taxonomy" id="93064"/>
    <lineage>
        <taxon>Bacteria</taxon>
        <taxon>Pseudomonadati</taxon>
        <taxon>Pseudomonadota</taxon>
        <taxon>Alphaproteobacteria</taxon>
        <taxon>Sphingomonadales</taxon>
        <taxon>Sphingomonadaceae</taxon>
        <taxon>Sphingomonas</taxon>
    </lineage>
</organism>
<proteinExistence type="predicted"/>
<feature type="signal peptide" evidence="2">
    <location>
        <begin position="1"/>
        <end position="20"/>
    </location>
</feature>
<evidence type="ECO:0000259" key="3">
    <source>
        <dbReference type="Pfam" id="PF13505"/>
    </source>
</evidence>
<dbReference type="Proteomes" id="UP000185161">
    <property type="component" value="Chromosome"/>
</dbReference>
<evidence type="ECO:0000256" key="2">
    <source>
        <dbReference type="SAM" id="SignalP"/>
    </source>
</evidence>
<dbReference type="RefSeq" id="WP_066580240.1">
    <property type="nucleotide sequence ID" value="NZ_CP018820.1"/>
</dbReference>
<dbReference type="Pfam" id="PF13505">
    <property type="entry name" value="OMP_b-brl"/>
    <property type="match status" value="1"/>
</dbReference>
<dbReference type="KEGG" id="skr:BRX40_07865"/>
<dbReference type="InterPro" id="IPR027385">
    <property type="entry name" value="Beta-barrel_OMP"/>
</dbReference>
<accession>A0A1L6J942</accession>
<name>A0A1L6J942_9SPHN</name>
<dbReference type="STRING" id="93064.BRX40_07865"/>
<sequence length="178" mass="18658">MKKIALALAALTAAATPAFAQDEAAPFNGAHVSAVVGYDKLDLNTSGVDNPDGVTYGVNLGYDLQRGNVLFGIEGEVTESSAELKVGNTVVASASRDLYAGGRLGYVLGNTAVYGKVGYTNARIESTVGNENGDGIRLGAGVEHKFGQNFFGKVEYRYSNYEADVTRHQAVAGLGVRF</sequence>
<keyword evidence="1 2" id="KW-0732">Signal</keyword>
<reference evidence="5 7" key="3">
    <citation type="submission" date="2018-07" db="EMBL/GenBank/DDBJ databases">
        <title>Genomic and Epidemiologic Investigation of an Indolent Hospital Outbreak.</title>
        <authorList>
            <person name="Johnson R.C."/>
            <person name="Deming C."/>
            <person name="Conlan S."/>
            <person name="Zellmer C.J."/>
            <person name="Michelin A.V."/>
            <person name="Lee-Lin S."/>
            <person name="Thomas P.J."/>
            <person name="Park M."/>
            <person name="Weingarten R.A."/>
            <person name="Less J."/>
            <person name="Dekker J.P."/>
            <person name="Frank K.M."/>
            <person name="Musser K.A."/>
            <person name="Mcquiston J.R."/>
            <person name="Henderson D.K."/>
            <person name="Lau A.F."/>
            <person name="Palmore T.N."/>
            <person name="Segre J.A."/>
        </authorList>
    </citation>
    <scope>NUCLEOTIDE SEQUENCE [LARGE SCALE GENOMIC DNA]</scope>
    <source>
        <strain evidence="5 7">SK-NIH.Env10_0317</strain>
    </source>
</reference>
<evidence type="ECO:0000256" key="1">
    <source>
        <dbReference type="ARBA" id="ARBA00022729"/>
    </source>
</evidence>
<dbReference type="SUPFAM" id="SSF56925">
    <property type="entry name" value="OMPA-like"/>
    <property type="match status" value="1"/>
</dbReference>